<comment type="catalytic activity">
    <reaction evidence="1 7">
        <text>dTDP-4-dehydro-6-deoxy-alpha-D-glucose = dTDP-4-dehydro-beta-L-rhamnose</text>
        <dbReference type="Rhea" id="RHEA:16969"/>
        <dbReference type="ChEBI" id="CHEBI:57649"/>
        <dbReference type="ChEBI" id="CHEBI:62830"/>
        <dbReference type="EC" id="5.1.3.13"/>
    </reaction>
</comment>
<gene>
    <name evidence="8" type="ORF">SAMN05216233_1447</name>
</gene>
<evidence type="ECO:0000313" key="9">
    <source>
        <dbReference type="Proteomes" id="UP000198870"/>
    </source>
</evidence>
<protein>
    <recommendedName>
        <fullName evidence="4 7">dTDP-4-dehydrorhamnose 3,5-epimerase</fullName>
        <ecNumber evidence="3 7">5.1.3.13</ecNumber>
    </recommendedName>
    <alternativeName>
        <fullName evidence="7">Thymidine diphospho-4-keto-rhamnose 3,5-epimerase</fullName>
    </alternativeName>
</protein>
<keyword evidence="7" id="KW-0413">Isomerase</keyword>
<dbReference type="Gene3D" id="2.60.120.10">
    <property type="entry name" value="Jelly Rolls"/>
    <property type="match status" value="1"/>
</dbReference>
<comment type="subunit">
    <text evidence="7">Homodimer.</text>
</comment>
<dbReference type="Proteomes" id="UP000198870">
    <property type="component" value="Unassembled WGS sequence"/>
</dbReference>
<dbReference type="PANTHER" id="PTHR21047">
    <property type="entry name" value="DTDP-6-DEOXY-D-GLUCOSE-3,5 EPIMERASE"/>
    <property type="match status" value="1"/>
</dbReference>
<comment type="pathway">
    <text evidence="7">Carbohydrate biosynthesis; dTDP-L-rhamnose biosynthesis.</text>
</comment>
<evidence type="ECO:0000256" key="7">
    <source>
        <dbReference type="RuleBase" id="RU364069"/>
    </source>
</evidence>
<evidence type="ECO:0000256" key="5">
    <source>
        <dbReference type="PIRSR" id="PIRSR600888-1"/>
    </source>
</evidence>
<dbReference type="EMBL" id="FMUX01000044">
    <property type="protein sequence ID" value="SCY91149.1"/>
    <property type="molecule type" value="Genomic_DNA"/>
</dbReference>
<sequence>MRIIKTSLEDVKIVETKRFGDERGYFFESWHQERYNELGITSRFVQDNCSMSRYGTVRGMHFQLTHPQAKLVHVLKGAVYDVAVDIRVGSPTFAQWVGVELSEEHGRQLYIPEGFAHGFCVLSEEAIFSYKCSDYYMPEDEGGILWSDPQIGIEWPVDNPVLSEKDTVYPCLAAIEPFRLPMYEAPGGGS</sequence>
<comment type="similarity">
    <text evidence="7">Belongs to the dTDP-4-dehydrorhamnose 3,5-epimerase family.</text>
</comment>
<organism evidence="8 9">
    <name type="scientific">Desulfoluna spongiiphila</name>
    <dbReference type="NCBI Taxonomy" id="419481"/>
    <lineage>
        <taxon>Bacteria</taxon>
        <taxon>Pseudomonadati</taxon>
        <taxon>Thermodesulfobacteriota</taxon>
        <taxon>Desulfobacteria</taxon>
        <taxon>Desulfobacterales</taxon>
        <taxon>Desulfolunaceae</taxon>
        <taxon>Desulfoluna</taxon>
    </lineage>
</organism>
<dbReference type="Pfam" id="PF00908">
    <property type="entry name" value="dTDP_sugar_isom"/>
    <property type="match status" value="1"/>
</dbReference>
<dbReference type="InterPro" id="IPR000888">
    <property type="entry name" value="RmlC-like"/>
</dbReference>
<keyword evidence="9" id="KW-1185">Reference proteome</keyword>
<dbReference type="EC" id="5.1.3.13" evidence="3 7"/>
<evidence type="ECO:0000256" key="6">
    <source>
        <dbReference type="PIRSR" id="PIRSR600888-3"/>
    </source>
</evidence>
<accession>A0A1G5JU30</accession>
<dbReference type="GO" id="GO:0008830">
    <property type="term" value="F:dTDP-4-dehydrorhamnose 3,5-epimerase activity"/>
    <property type="evidence" value="ECO:0007669"/>
    <property type="project" value="UniProtKB-UniRule"/>
</dbReference>
<evidence type="ECO:0000256" key="2">
    <source>
        <dbReference type="ARBA" id="ARBA00001997"/>
    </source>
</evidence>
<dbReference type="CDD" id="cd00438">
    <property type="entry name" value="cupin_RmlC"/>
    <property type="match status" value="1"/>
</dbReference>
<name>A0A1G5JU30_9BACT</name>
<dbReference type="GO" id="GO:0019305">
    <property type="term" value="P:dTDP-rhamnose biosynthetic process"/>
    <property type="evidence" value="ECO:0007669"/>
    <property type="project" value="UniProtKB-UniRule"/>
</dbReference>
<dbReference type="GO" id="GO:0005829">
    <property type="term" value="C:cytosol"/>
    <property type="evidence" value="ECO:0007669"/>
    <property type="project" value="TreeGrafter"/>
</dbReference>
<evidence type="ECO:0000313" key="8">
    <source>
        <dbReference type="EMBL" id="SCY91149.1"/>
    </source>
</evidence>
<dbReference type="NCBIfam" id="TIGR01221">
    <property type="entry name" value="rmlC"/>
    <property type="match status" value="1"/>
</dbReference>
<dbReference type="GO" id="GO:0000271">
    <property type="term" value="P:polysaccharide biosynthetic process"/>
    <property type="evidence" value="ECO:0007669"/>
    <property type="project" value="TreeGrafter"/>
</dbReference>
<feature type="site" description="Participates in a stacking interaction with the thymidine ring of dTDP-4-oxo-6-deoxyglucose" evidence="6">
    <location>
        <position position="136"/>
    </location>
</feature>
<dbReference type="STRING" id="419481.SAMN05216233_1447"/>
<proteinExistence type="inferred from homology"/>
<comment type="function">
    <text evidence="2 7">Catalyzes the epimerization of the C3' and C5'positions of dTDP-6-deoxy-D-xylo-4-hexulose, forming dTDP-6-deoxy-L-lyxo-4-hexulose.</text>
</comment>
<evidence type="ECO:0000256" key="3">
    <source>
        <dbReference type="ARBA" id="ARBA00012098"/>
    </source>
</evidence>
<dbReference type="InterPro" id="IPR014710">
    <property type="entry name" value="RmlC-like_jellyroll"/>
</dbReference>
<dbReference type="AlphaFoldDB" id="A0A1G5JU30"/>
<dbReference type="SUPFAM" id="SSF51182">
    <property type="entry name" value="RmlC-like cupins"/>
    <property type="match status" value="1"/>
</dbReference>
<reference evidence="8 9" key="1">
    <citation type="submission" date="2016-10" db="EMBL/GenBank/DDBJ databases">
        <authorList>
            <person name="de Groot N.N."/>
        </authorList>
    </citation>
    <scope>NUCLEOTIDE SEQUENCE [LARGE SCALE GENOMIC DNA]</scope>
    <source>
        <strain evidence="8 9">AA1</strain>
    </source>
</reference>
<dbReference type="OrthoDB" id="9800680at2"/>
<dbReference type="PANTHER" id="PTHR21047:SF2">
    <property type="entry name" value="THYMIDINE DIPHOSPHO-4-KETO-RHAMNOSE 3,5-EPIMERASE"/>
    <property type="match status" value="1"/>
</dbReference>
<evidence type="ECO:0000256" key="1">
    <source>
        <dbReference type="ARBA" id="ARBA00001298"/>
    </source>
</evidence>
<feature type="active site" description="Proton acceptor" evidence="5">
    <location>
        <position position="61"/>
    </location>
</feature>
<dbReference type="InterPro" id="IPR011051">
    <property type="entry name" value="RmlC_Cupin_sf"/>
</dbReference>
<feature type="active site" description="Proton donor" evidence="5">
    <location>
        <position position="130"/>
    </location>
</feature>
<evidence type="ECO:0000256" key="4">
    <source>
        <dbReference type="ARBA" id="ARBA00019595"/>
    </source>
</evidence>
<dbReference type="UniPathway" id="UPA00124"/>
<dbReference type="RefSeq" id="WP_092216008.1">
    <property type="nucleotide sequence ID" value="NZ_FMUX01000044.1"/>
</dbReference>